<evidence type="ECO:0000313" key="1">
    <source>
        <dbReference type="EMBL" id="CAB4163285.1"/>
    </source>
</evidence>
<name>A0A6J5P268_9CAUD</name>
<dbReference type="EMBL" id="LR796750">
    <property type="protein sequence ID" value="CAB4163285.1"/>
    <property type="molecule type" value="Genomic_DNA"/>
</dbReference>
<organism evidence="1">
    <name type="scientific">uncultured Caudovirales phage</name>
    <dbReference type="NCBI Taxonomy" id="2100421"/>
    <lineage>
        <taxon>Viruses</taxon>
        <taxon>Duplodnaviria</taxon>
        <taxon>Heunggongvirae</taxon>
        <taxon>Uroviricota</taxon>
        <taxon>Caudoviricetes</taxon>
        <taxon>Peduoviridae</taxon>
        <taxon>Maltschvirus</taxon>
        <taxon>Maltschvirus maltsch</taxon>
    </lineage>
</organism>
<proteinExistence type="predicted"/>
<gene>
    <name evidence="1" type="ORF">UFOVP806_7</name>
</gene>
<sequence length="139" mass="15385">MSKQTIGKDPHHLAHLCSQLRQLVNDHEINLGGKNARGSIHDFRTKYRLLGPIGRLGRRKLDDLVQICLESGYIRTMGGGQKRLHSTEKTPHYKDLAGPIEITISMVTSSGIKESFSMSVEADSAREKMGKITQFAAGL</sequence>
<accession>A0A6J5P268</accession>
<reference evidence="1" key="1">
    <citation type="submission" date="2020-04" db="EMBL/GenBank/DDBJ databases">
        <authorList>
            <person name="Chiriac C."/>
            <person name="Salcher M."/>
            <person name="Ghai R."/>
            <person name="Kavagutti S V."/>
        </authorList>
    </citation>
    <scope>NUCLEOTIDE SEQUENCE</scope>
</reference>
<protein>
    <submittedName>
        <fullName evidence="1">Uncharacterized protein</fullName>
    </submittedName>
</protein>